<proteinExistence type="predicted"/>
<evidence type="ECO:0000313" key="7">
    <source>
        <dbReference type="EMBL" id="MFC6397876.1"/>
    </source>
</evidence>
<feature type="domain" description="RlmG N-terminal" evidence="6">
    <location>
        <begin position="65"/>
        <end position="141"/>
    </location>
</feature>
<dbReference type="Pfam" id="PF05175">
    <property type="entry name" value="MTS"/>
    <property type="match status" value="1"/>
</dbReference>
<evidence type="ECO:0000259" key="6">
    <source>
        <dbReference type="Pfam" id="PF26049"/>
    </source>
</evidence>
<dbReference type="Proteomes" id="UP001596266">
    <property type="component" value="Unassembled WGS sequence"/>
</dbReference>
<dbReference type="PANTHER" id="PTHR47816:SF5">
    <property type="entry name" value="RIBOSOMAL RNA LARGE SUBUNIT METHYLTRANSFERASE G"/>
    <property type="match status" value="1"/>
</dbReference>
<dbReference type="Pfam" id="PF26049">
    <property type="entry name" value="RLMG_N"/>
    <property type="match status" value="1"/>
</dbReference>
<sequence length="352" mass="37728">MDPTESLLLVESADVHPGRARRLVVIDLPGLREVAGEYADEVVCWDDVTADPTPRAAGDPFGELADAVRGADLVWMALPKALGGLDEYAGLVAQHAADSVLVLATGREKFLNRTMNEVLAAHFGSVRASLGRQKSRVLHASSPLGSPTLSRGWPRSQHNDALSLELWAHGNTFAGTKPDPGTRLLLDQLPSLARDLPDGARVLDLGCGNGTITATLGRLRPDLDLLASDNSRAAVAATARTAEANGVTAQVLLADGLSGWPDADLDLVVTNPPFHVGHAKDSSATLAFFDELPRVLRLGVQRESAHDKGGQVWCVFNSHLPWRSRLNQVVGPTEVVAQNPKFMVTRSRLRLR</sequence>
<organism evidence="7 8">
    <name type="scientific">Luteococcus sanguinis</name>
    <dbReference type="NCBI Taxonomy" id="174038"/>
    <lineage>
        <taxon>Bacteria</taxon>
        <taxon>Bacillati</taxon>
        <taxon>Actinomycetota</taxon>
        <taxon>Actinomycetes</taxon>
        <taxon>Propionibacteriales</taxon>
        <taxon>Propionibacteriaceae</taxon>
        <taxon>Luteococcus</taxon>
    </lineage>
</organism>
<dbReference type="GO" id="GO:0052914">
    <property type="term" value="F:16S rRNA (guanine(1207)-N(2))-methyltransferase activity"/>
    <property type="evidence" value="ECO:0007669"/>
    <property type="project" value="UniProtKB-EC"/>
</dbReference>
<keyword evidence="3 7" id="KW-0489">Methyltransferase</keyword>
<gene>
    <name evidence="7" type="ORF">ACFP57_12915</name>
</gene>
<accession>A0ABW1X3H6</accession>
<name>A0ABW1X3H6_9ACTN</name>
<protein>
    <submittedName>
        <fullName evidence="7">Class I SAM-dependent methyltransferase</fullName>
        <ecNumber evidence="7">2.1.1.172</ecNumber>
        <ecNumber evidence="7">2.1.1.174</ecNumber>
    </submittedName>
</protein>
<dbReference type="PANTHER" id="PTHR47816">
    <property type="entry name" value="RIBOSOMAL RNA SMALL SUBUNIT METHYLTRANSFERASE C"/>
    <property type="match status" value="1"/>
</dbReference>
<evidence type="ECO:0000256" key="4">
    <source>
        <dbReference type="ARBA" id="ARBA00022679"/>
    </source>
</evidence>
<feature type="domain" description="Methyltransferase small" evidence="5">
    <location>
        <begin position="164"/>
        <end position="345"/>
    </location>
</feature>
<evidence type="ECO:0000256" key="1">
    <source>
        <dbReference type="ARBA" id="ARBA00022490"/>
    </source>
</evidence>
<evidence type="ECO:0000256" key="3">
    <source>
        <dbReference type="ARBA" id="ARBA00022603"/>
    </source>
</evidence>
<evidence type="ECO:0000259" key="5">
    <source>
        <dbReference type="Pfam" id="PF05175"/>
    </source>
</evidence>
<keyword evidence="1" id="KW-0963">Cytoplasm</keyword>
<dbReference type="RefSeq" id="WP_386769718.1">
    <property type="nucleotide sequence ID" value="NZ_BAAAKI010000025.1"/>
</dbReference>
<dbReference type="InterPro" id="IPR058679">
    <property type="entry name" value="RlmG_N"/>
</dbReference>
<dbReference type="GO" id="GO:0052916">
    <property type="term" value="F:23S rRNA (guanine(1835)-N(2))-methyltransferase activity"/>
    <property type="evidence" value="ECO:0007669"/>
    <property type="project" value="UniProtKB-EC"/>
</dbReference>
<dbReference type="SUPFAM" id="SSF53335">
    <property type="entry name" value="S-adenosyl-L-methionine-dependent methyltransferases"/>
    <property type="match status" value="1"/>
</dbReference>
<dbReference type="Gene3D" id="3.40.50.150">
    <property type="entry name" value="Vaccinia Virus protein VP39"/>
    <property type="match status" value="2"/>
</dbReference>
<evidence type="ECO:0000313" key="8">
    <source>
        <dbReference type="Proteomes" id="UP001596266"/>
    </source>
</evidence>
<dbReference type="InterPro" id="IPR007848">
    <property type="entry name" value="Small_mtfrase_dom"/>
</dbReference>
<dbReference type="EMBL" id="JBHSUA010000024">
    <property type="protein sequence ID" value="MFC6397876.1"/>
    <property type="molecule type" value="Genomic_DNA"/>
</dbReference>
<keyword evidence="2" id="KW-0698">rRNA processing</keyword>
<keyword evidence="8" id="KW-1185">Reference proteome</keyword>
<reference evidence="8" key="1">
    <citation type="journal article" date="2019" name="Int. J. Syst. Evol. Microbiol.">
        <title>The Global Catalogue of Microorganisms (GCM) 10K type strain sequencing project: providing services to taxonomists for standard genome sequencing and annotation.</title>
        <authorList>
            <consortium name="The Broad Institute Genomics Platform"/>
            <consortium name="The Broad Institute Genome Sequencing Center for Infectious Disease"/>
            <person name="Wu L."/>
            <person name="Ma J."/>
        </authorList>
    </citation>
    <scope>NUCLEOTIDE SEQUENCE [LARGE SCALE GENOMIC DNA]</scope>
    <source>
        <strain evidence="8">CGMCC 1.15277</strain>
    </source>
</reference>
<keyword evidence="4 7" id="KW-0808">Transferase</keyword>
<evidence type="ECO:0000256" key="2">
    <source>
        <dbReference type="ARBA" id="ARBA00022552"/>
    </source>
</evidence>
<dbReference type="InterPro" id="IPR002052">
    <property type="entry name" value="DNA_methylase_N6_adenine_CS"/>
</dbReference>
<dbReference type="InterPro" id="IPR029063">
    <property type="entry name" value="SAM-dependent_MTases_sf"/>
</dbReference>
<dbReference type="InterPro" id="IPR046977">
    <property type="entry name" value="RsmC/RlmG"/>
</dbReference>
<dbReference type="PROSITE" id="PS00092">
    <property type="entry name" value="N6_MTASE"/>
    <property type="match status" value="1"/>
</dbReference>
<comment type="caution">
    <text evidence="7">The sequence shown here is derived from an EMBL/GenBank/DDBJ whole genome shotgun (WGS) entry which is preliminary data.</text>
</comment>
<dbReference type="EC" id="2.1.1.172" evidence="7"/>
<dbReference type="CDD" id="cd02440">
    <property type="entry name" value="AdoMet_MTases"/>
    <property type="match status" value="1"/>
</dbReference>
<dbReference type="EC" id="2.1.1.174" evidence="7"/>